<dbReference type="InterPro" id="IPR029055">
    <property type="entry name" value="Ntn_hydrolases_N"/>
</dbReference>
<dbReference type="GO" id="GO:0005737">
    <property type="term" value="C:cytoplasm"/>
    <property type="evidence" value="ECO:0007669"/>
    <property type="project" value="TreeGrafter"/>
</dbReference>
<dbReference type="SUPFAM" id="SSF56235">
    <property type="entry name" value="N-terminal nucleophile aminohydrolases (Ntn hydrolases)"/>
    <property type="match status" value="1"/>
</dbReference>
<keyword evidence="2" id="KW-1185">Reference proteome</keyword>
<protein>
    <submittedName>
        <fullName evidence="1">Uncharacterized protein</fullName>
    </submittedName>
</protein>
<accession>A0A402CY52</accession>
<dbReference type="PANTHER" id="PTHR10188">
    <property type="entry name" value="L-ASPARAGINASE"/>
    <property type="match status" value="1"/>
</dbReference>
<reference evidence="1 2" key="1">
    <citation type="journal article" date="2019" name="Int. J. Syst. Evol. Microbiol.">
        <title>Capsulimonas corticalis gen. nov., sp. nov., an aerobic capsulated bacterium, of a novel bacterial order, Capsulimonadales ord. nov., of the class Armatimonadia of the phylum Armatimonadetes.</title>
        <authorList>
            <person name="Li J."/>
            <person name="Kudo C."/>
            <person name="Tonouchi A."/>
        </authorList>
    </citation>
    <scope>NUCLEOTIDE SEQUENCE [LARGE SCALE GENOMIC DNA]</scope>
    <source>
        <strain evidence="1 2">AX-7</strain>
    </source>
</reference>
<dbReference type="InterPro" id="IPR000246">
    <property type="entry name" value="Peptidase_T2"/>
</dbReference>
<gene>
    <name evidence="1" type="ORF">CCAX7_34820</name>
</gene>
<organism evidence="1 2">
    <name type="scientific">Capsulimonas corticalis</name>
    <dbReference type="NCBI Taxonomy" id="2219043"/>
    <lineage>
        <taxon>Bacteria</taxon>
        <taxon>Bacillati</taxon>
        <taxon>Armatimonadota</taxon>
        <taxon>Armatimonadia</taxon>
        <taxon>Capsulimonadales</taxon>
        <taxon>Capsulimonadaceae</taxon>
        <taxon>Capsulimonas</taxon>
    </lineage>
</organism>
<dbReference type="KEGG" id="ccot:CCAX7_34820"/>
<dbReference type="EMBL" id="AP025739">
    <property type="protein sequence ID" value="BDI31431.1"/>
    <property type="molecule type" value="Genomic_DNA"/>
</dbReference>
<dbReference type="Proteomes" id="UP000287394">
    <property type="component" value="Chromosome"/>
</dbReference>
<name>A0A402CY52_9BACT</name>
<proteinExistence type="predicted"/>
<sequence>MLVVASENGSVGIGAAIAAMRAGGSALDAVEAATREVERNESDHSVGVGGYPNILGEVELDASIMEGAARRAGAVAAIKGYPHPISVARAILDYLPHHVLLAGEGAAQFAAEHGFTPMTLLTPEAEAAWRRVTRRPGFAEASLTVQARMAQDPEKTVGTVNFLALDDRGQIASAVSTSGWAFKYPGRVGDSPIIGAGNYCDNRYGACACTGLGELAIRASLARMTVAALARGLSIPDAAREAMADLALLPMPAEIAPAMSMVTLDRHGNHGGFTLSEGLKYVWQDGTMPEARVEERTVVVLG</sequence>
<dbReference type="Gene3D" id="3.60.20.30">
    <property type="entry name" value="(Glycosyl)asparaginase"/>
    <property type="match status" value="1"/>
</dbReference>
<dbReference type="Pfam" id="PF01112">
    <property type="entry name" value="Asparaginase_2"/>
    <property type="match status" value="1"/>
</dbReference>
<dbReference type="RefSeq" id="WP_119322287.1">
    <property type="nucleotide sequence ID" value="NZ_AP025739.1"/>
</dbReference>
<dbReference type="AlphaFoldDB" id="A0A402CY52"/>
<evidence type="ECO:0000313" key="1">
    <source>
        <dbReference type="EMBL" id="BDI31431.1"/>
    </source>
</evidence>
<evidence type="ECO:0000313" key="2">
    <source>
        <dbReference type="Proteomes" id="UP000287394"/>
    </source>
</evidence>
<dbReference type="OrthoDB" id="9780217at2"/>
<dbReference type="GO" id="GO:0016811">
    <property type="term" value="F:hydrolase activity, acting on carbon-nitrogen (but not peptide) bonds, in linear amides"/>
    <property type="evidence" value="ECO:0007669"/>
    <property type="project" value="UniProtKB-ARBA"/>
</dbReference>
<dbReference type="PANTHER" id="PTHR10188:SF6">
    <property type="entry name" value="N(4)-(BETA-N-ACETYLGLUCOSAMINYL)-L-ASPARAGINASE"/>
    <property type="match status" value="1"/>
</dbReference>